<evidence type="ECO:0000313" key="2">
    <source>
        <dbReference type="EMBL" id="QPI48853.1"/>
    </source>
</evidence>
<dbReference type="InterPro" id="IPR003779">
    <property type="entry name" value="CMD-like"/>
</dbReference>
<dbReference type="SUPFAM" id="SSF69118">
    <property type="entry name" value="AhpD-like"/>
    <property type="match status" value="1"/>
</dbReference>
<accession>A0AA48WBW1</accession>
<feature type="domain" description="Carboxymuconolactone decarboxylase-like" evidence="1">
    <location>
        <begin position="41"/>
        <end position="117"/>
    </location>
</feature>
<dbReference type="PANTHER" id="PTHR35446:SF3">
    <property type="entry name" value="CMD DOMAIN-CONTAINING PROTEIN"/>
    <property type="match status" value="1"/>
</dbReference>
<proteinExistence type="predicted"/>
<sequence>MNRISIPTVEQSHAAAQPLLAAVLKQLGVVPNLMKMVGNSPAALEGYLSLNGAMAKGTLDLQTRERLALATAEYNGCEYCLAAHSYLGKNLAKLSDAEMMAARAARSSDAKADAALRFAHRVVAERGHVSGDDLAAVRAAGFDDAGVVEIVVNVALNVLTNYINNVAQTDVDFPAAEKLAA</sequence>
<evidence type="ECO:0000313" key="3">
    <source>
        <dbReference type="Proteomes" id="UP000662888"/>
    </source>
</evidence>
<dbReference type="RefSeq" id="WP_206088468.1">
    <property type="nucleotide sequence ID" value="NZ_CP065053.1"/>
</dbReference>
<keyword evidence="3" id="KW-1185">Reference proteome</keyword>
<dbReference type="Gene3D" id="1.20.1290.10">
    <property type="entry name" value="AhpD-like"/>
    <property type="match status" value="1"/>
</dbReference>
<dbReference type="InterPro" id="IPR004675">
    <property type="entry name" value="AhpD_core"/>
</dbReference>
<dbReference type="NCBIfam" id="TIGR00778">
    <property type="entry name" value="ahpD_dom"/>
    <property type="match status" value="1"/>
</dbReference>
<dbReference type="Proteomes" id="UP000662888">
    <property type="component" value="Chromosome"/>
</dbReference>
<dbReference type="PANTHER" id="PTHR35446">
    <property type="entry name" value="SI:CH211-175M2.5"/>
    <property type="match status" value="1"/>
</dbReference>
<gene>
    <name evidence="2" type="ORF">IV454_25665</name>
</gene>
<reference evidence="2 3" key="1">
    <citation type="submission" date="2020-11" db="EMBL/GenBank/DDBJ databases">
        <authorList>
            <person name="Sun Q."/>
        </authorList>
    </citation>
    <scope>NUCLEOTIDE SEQUENCE [LARGE SCALE GENOMIC DNA]</scope>
    <source>
        <strain evidence="2 3">P8398</strain>
    </source>
</reference>
<dbReference type="EMBL" id="CP065053">
    <property type="protein sequence ID" value="QPI48853.1"/>
    <property type="molecule type" value="Genomic_DNA"/>
</dbReference>
<protein>
    <submittedName>
        <fullName evidence="2">Carboxymuconolactone decarboxylase family protein</fullName>
    </submittedName>
</protein>
<dbReference type="Pfam" id="PF02627">
    <property type="entry name" value="CMD"/>
    <property type="match status" value="1"/>
</dbReference>
<evidence type="ECO:0000259" key="1">
    <source>
        <dbReference type="Pfam" id="PF02627"/>
    </source>
</evidence>
<dbReference type="InterPro" id="IPR029032">
    <property type="entry name" value="AhpD-like"/>
</dbReference>
<organism evidence="2 3">
    <name type="scientific">Massilia antarctica</name>
    <dbReference type="NCBI Taxonomy" id="2765360"/>
    <lineage>
        <taxon>Bacteria</taxon>
        <taxon>Pseudomonadati</taxon>
        <taxon>Pseudomonadota</taxon>
        <taxon>Betaproteobacteria</taxon>
        <taxon>Burkholderiales</taxon>
        <taxon>Oxalobacteraceae</taxon>
        <taxon>Telluria group</taxon>
        <taxon>Massilia</taxon>
    </lineage>
</organism>
<name>A0AA48WBW1_9BURK</name>